<name>A0AAX2TPA8_NEIGO</name>
<evidence type="ECO:0000313" key="1">
    <source>
        <dbReference type="EMBL" id="TJX04868.1"/>
    </source>
</evidence>
<reference evidence="1 2" key="1">
    <citation type="submission" date="2019-04" db="EMBL/GenBank/DDBJ databases">
        <title>The CDC panel for molecular diagnostics of ciprofloxacin resistance and its use for research and clinical development.</title>
        <authorList>
            <person name="Liu H."/>
            <person name="Tang K."/>
            <person name="Pham C."/>
            <person name="Schmerer M."/>
        </authorList>
    </citation>
    <scope>NUCLEOTIDE SEQUENCE [LARGE SCALE GENOMIC DNA]</scope>
    <source>
        <strain evidence="1 2">LRRBGS_0742</strain>
    </source>
</reference>
<accession>A0AAX2TPA8</accession>
<organism evidence="1 2">
    <name type="scientific">Neisseria gonorrhoeae</name>
    <dbReference type="NCBI Taxonomy" id="485"/>
    <lineage>
        <taxon>Bacteria</taxon>
        <taxon>Pseudomonadati</taxon>
        <taxon>Pseudomonadota</taxon>
        <taxon>Betaproteobacteria</taxon>
        <taxon>Neisseriales</taxon>
        <taxon>Neisseriaceae</taxon>
        <taxon>Neisseria</taxon>
    </lineage>
</organism>
<sequence length="46" mass="5098">MDYSGYGGGCFKTRPGCRLQNFGLRLRLRGLPARNTQTLSHNLAAE</sequence>
<dbReference type="AlphaFoldDB" id="A0AAX2TPA8"/>
<comment type="caution">
    <text evidence="1">The sequence shown here is derived from an EMBL/GenBank/DDBJ whole genome shotgun (WGS) entry which is preliminary data.</text>
</comment>
<dbReference type="Proteomes" id="UP000307092">
    <property type="component" value="Unassembled WGS sequence"/>
</dbReference>
<gene>
    <name evidence="1" type="ORF">E8M63_09345</name>
</gene>
<proteinExistence type="predicted"/>
<evidence type="ECO:0000313" key="2">
    <source>
        <dbReference type="Proteomes" id="UP000307092"/>
    </source>
</evidence>
<dbReference type="EMBL" id="SUQX01000019">
    <property type="protein sequence ID" value="TJX04868.1"/>
    <property type="molecule type" value="Genomic_DNA"/>
</dbReference>
<protein>
    <submittedName>
        <fullName evidence="1">Uncharacterized protein</fullName>
    </submittedName>
</protein>